<dbReference type="SMART" id="SM00134">
    <property type="entry name" value="LU"/>
    <property type="match status" value="2"/>
</dbReference>
<dbReference type="PANTHER" id="PTHR20914:SF9">
    <property type="entry name" value="COILED, ISOFORM A"/>
    <property type="match status" value="1"/>
</dbReference>
<protein>
    <recommendedName>
        <fullName evidence="9">UPAR/Ly6 domain-containing protein</fullName>
    </recommendedName>
</protein>
<evidence type="ECO:0000313" key="10">
    <source>
        <dbReference type="EMBL" id="CDQ78913.1"/>
    </source>
</evidence>
<keyword evidence="3" id="KW-1003">Cell membrane</keyword>
<feature type="domain" description="UPAR/Ly6" evidence="9">
    <location>
        <begin position="21"/>
        <end position="108"/>
    </location>
</feature>
<dbReference type="OrthoDB" id="8882827at2759"/>
<evidence type="ECO:0000256" key="4">
    <source>
        <dbReference type="ARBA" id="ARBA00022525"/>
    </source>
</evidence>
<evidence type="ECO:0000313" key="11">
    <source>
        <dbReference type="Proteomes" id="UP000193380"/>
    </source>
</evidence>
<dbReference type="EMBL" id="FR905388">
    <property type="protein sequence ID" value="CDQ78913.1"/>
    <property type="molecule type" value="Genomic_DNA"/>
</dbReference>
<keyword evidence="7" id="KW-0325">Glycoprotein</keyword>
<organism evidence="10 11">
    <name type="scientific">Oncorhynchus mykiss</name>
    <name type="common">Rainbow trout</name>
    <name type="synonym">Salmo gairdneri</name>
    <dbReference type="NCBI Taxonomy" id="8022"/>
    <lineage>
        <taxon>Eukaryota</taxon>
        <taxon>Metazoa</taxon>
        <taxon>Chordata</taxon>
        <taxon>Craniata</taxon>
        <taxon>Vertebrata</taxon>
        <taxon>Euteleostomi</taxon>
        <taxon>Actinopterygii</taxon>
        <taxon>Neopterygii</taxon>
        <taxon>Teleostei</taxon>
        <taxon>Protacanthopterygii</taxon>
        <taxon>Salmoniformes</taxon>
        <taxon>Salmonidae</taxon>
        <taxon>Salmoninae</taxon>
        <taxon>Oncorhynchus</taxon>
    </lineage>
</organism>
<evidence type="ECO:0000256" key="7">
    <source>
        <dbReference type="ARBA" id="ARBA00023180"/>
    </source>
</evidence>
<evidence type="ECO:0000256" key="2">
    <source>
        <dbReference type="ARBA" id="ARBA00004613"/>
    </source>
</evidence>
<dbReference type="GO" id="GO:0005886">
    <property type="term" value="C:plasma membrane"/>
    <property type="evidence" value="ECO:0007669"/>
    <property type="project" value="UniProtKB-SubCell"/>
</dbReference>
<evidence type="ECO:0000256" key="5">
    <source>
        <dbReference type="ARBA" id="ARBA00022729"/>
    </source>
</evidence>
<dbReference type="InterPro" id="IPR016054">
    <property type="entry name" value="LY6_UPA_recep-like"/>
</dbReference>
<dbReference type="Gene3D" id="2.10.60.10">
    <property type="entry name" value="CD59"/>
    <property type="match status" value="2"/>
</dbReference>
<dbReference type="Proteomes" id="UP000193380">
    <property type="component" value="Unassembled WGS sequence"/>
</dbReference>
<proteinExistence type="predicted"/>
<sequence>MKLILRISFTFTLFYTVADALQCYTCESDECSEATLEMCSGGEVCSTRTTVFGDLGTRVSKDCTTREETCVFMDATTRTSISGGYTHTSNAAYCCSTDGCNKNTLPVLSDKPNKLQCYTCKSKGDQVCNTVVQCVGVEDHCFKYTVLAGDGGNDGRHLGCASVDVCRWPETSPSAPNFNCCKGSLCNKATGIGLSSLPLLLGLLLISLV</sequence>
<dbReference type="PaxDb" id="8022-A0A060XH26"/>
<evidence type="ECO:0000256" key="6">
    <source>
        <dbReference type="ARBA" id="ARBA00023136"/>
    </source>
</evidence>
<dbReference type="Pfam" id="PF00087">
    <property type="entry name" value="Toxin_TOLIP"/>
    <property type="match status" value="1"/>
</dbReference>
<comment type="subcellular location">
    <subcellularLocation>
        <location evidence="1">Cell membrane</location>
    </subcellularLocation>
    <subcellularLocation>
        <location evidence="2">Secreted</location>
    </subcellularLocation>
</comment>
<reference evidence="10" key="1">
    <citation type="journal article" date="2014" name="Nat. Commun.">
        <title>The rainbow trout genome provides novel insights into evolution after whole-genome duplication in vertebrates.</title>
        <authorList>
            <person name="Berthelot C."/>
            <person name="Brunet F."/>
            <person name="Chalopin D."/>
            <person name="Juanchich A."/>
            <person name="Bernard M."/>
            <person name="Noel B."/>
            <person name="Bento P."/>
            <person name="Da Silva C."/>
            <person name="Labadie K."/>
            <person name="Alberti A."/>
            <person name="Aury J.M."/>
            <person name="Louis A."/>
            <person name="Dehais P."/>
            <person name="Bardou P."/>
            <person name="Montfort J."/>
            <person name="Klopp C."/>
            <person name="Cabau C."/>
            <person name="Gaspin C."/>
            <person name="Thorgaard G.H."/>
            <person name="Boussaha M."/>
            <person name="Quillet E."/>
            <person name="Guyomard R."/>
            <person name="Galiana D."/>
            <person name="Bobe J."/>
            <person name="Volff J.N."/>
            <person name="Genet C."/>
            <person name="Wincker P."/>
            <person name="Jaillon O."/>
            <person name="Roest Crollius H."/>
            <person name="Guiguen Y."/>
        </authorList>
    </citation>
    <scope>NUCLEOTIDE SEQUENCE [LARGE SCALE GENOMIC DNA]</scope>
</reference>
<accession>A0A060XH26</accession>
<evidence type="ECO:0000256" key="3">
    <source>
        <dbReference type="ARBA" id="ARBA00022475"/>
    </source>
</evidence>
<feature type="signal peptide" evidence="8">
    <location>
        <begin position="1"/>
        <end position="20"/>
    </location>
</feature>
<keyword evidence="6" id="KW-0472">Membrane</keyword>
<dbReference type="InterPro" id="IPR050918">
    <property type="entry name" value="CNF-like_PLA2_Inhibitor"/>
</dbReference>
<evidence type="ECO:0000256" key="8">
    <source>
        <dbReference type="SAM" id="SignalP"/>
    </source>
</evidence>
<name>A0A060XH26_ONCMY</name>
<dbReference type="SUPFAM" id="SSF57302">
    <property type="entry name" value="Snake toxin-like"/>
    <property type="match status" value="2"/>
</dbReference>
<reference evidence="10" key="2">
    <citation type="submission" date="2014-03" db="EMBL/GenBank/DDBJ databases">
        <authorList>
            <person name="Genoscope - CEA"/>
        </authorList>
    </citation>
    <scope>NUCLEOTIDE SEQUENCE</scope>
</reference>
<dbReference type="Pfam" id="PF00021">
    <property type="entry name" value="UPAR_LY6"/>
    <property type="match status" value="1"/>
</dbReference>
<keyword evidence="5 8" id="KW-0732">Signal</keyword>
<dbReference type="PANTHER" id="PTHR20914">
    <property type="entry name" value="LY6/PLAUR DOMAIN-CONTAINING PROTEIN 8"/>
    <property type="match status" value="1"/>
</dbReference>
<dbReference type="InterPro" id="IPR035076">
    <property type="entry name" value="Toxin/TOLIP"/>
</dbReference>
<dbReference type="AlphaFoldDB" id="A0A060XH26"/>
<keyword evidence="4" id="KW-0964">Secreted</keyword>
<dbReference type="GO" id="GO:0005576">
    <property type="term" value="C:extracellular region"/>
    <property type="evidence" value="ECO:0007669"/>
    <property type="project" value="UniProtKB-SubCell"/>
</dbReference>
<evidence type="ECO:0000259" key="9">
    <source>
        <dbReference type="SMART" id="SM00134"/>
    </source>
</evidence>
<evidence type="ECO:0000256" key="1">
    <source>
        <dbReference type="ARBA" id="ARBA00004236"/>
    </source>
</evidence>
<feature type="domain" description="UPAR/Ly6" evidence="9">
    <location>
        <begin position="115"/>
        <end position="200"/>
    </location>
</feature>
<gene>
    <name evidence="10" type="ORF">GSONMT00019065001</name>
</gene>
<dbReference type="InterPro" id="IPR045860">
    <property type="entry name" value="Snake_toxin-like_sf"/>
</dbReference>
<feature type="chain" id="PRO_5001591055" description="UPAR/Ly6 domain-containing protein" evidence="8">
    <location>
        <begin position="21"/>
        <end position="209"/>
    </location>
</feature>